<keyword evidence="3 6" id="KW-0378">Hydrolase</keyword>
<dbReference type="PANTHER" id="PTHR11717">
    <property type="entry name" value="LOW MOLECULAR WEIGHT PROTEIN TYROSINE PHOSPHATASE"/>
    <property type="match status" value="1"/>
</dbReference>
<comment type="similarity">
    <text evidence="1">Belongs to the low molecular weight phosphotyrosine protein phosphatase family.</text>
</comment>
<dbReference type="CDD" id="cd16343">
    <property type="entry name" value="LMWPTP"/>
    <property type="match status" value="1"/>
</dbReference>
<dbReference type="GO" id="GO:0004725">
    <property type="term" value="F:protein tyrosine phosphatase activity"/>
    <property type="evidence" value="ECO:0007669"/>
    <property type="project" value="UniProtKB-EC"/>
</dbReference>
<dbReference type="PANTHER" id="PTHR11717:SF7">
    <property type="entry name" value="LOW MOLECULAR WEIGHT PHOSPHOTYROSINE PROTEIN PHOSPHATASE"/>
    <property type="match status" value="1"/>
</dbReference>
<name>A0ABT6YB42_9BACT</name>
<dbReference type="Gene3D" id="3.40.50.2300">
    <property type="match status" value="1"/>
</dbReference>
<evidence type="ECO:0000256" key="1">
    <source>
        <dbReference type="ARBA" id="ARBA00011063"/>
    </source>
</evidence>
<accession>A0ABT6YB42</accession>
<organism evidence="6 7">
    <name type="scientific">Flectobacillus roseus</name>
    <dbReference type="NCBI Taxonomy" id="502259"/>
    <lineage>
        <taxon>Bacteria</taxon>
        <taxon>Pseudomonadati</taxon>
        <taxon>Bacteroidota</taxon>
        <taxon>Cytophagia</taxon>
        <taxon>Cytophagales</taxon>
        <taxon>Flectobacillaceae</taxon>
        <taxon>Flectobacillus</taxon>
    </lineage>
</organism>
<feature type="domain" description="Phosphotyrosine protein phosphatase I" evidence="5">
    <location>
        <begin position="2"/>
        <end position="169"/>
    </location>
</feature>
<sequence length="177" mass="20629">MIKVLFVCTGNICRSPIAEETFRHAVKKRNLQRVIQCDSAATHSYHIGELPDHRTRKNASSHGIELLHRCRKLTGEDFSVFDYIVGMDDYNMDNIQSISYRATGMHQPDDICFMYRRFDPEVAIPNRDFPIDSSEYKIPEVPDPYYGQNEDFENVYQIVSRCAEEFLDFLVRTHGLQ</sequence>
<keyword evidence="7" id="KW-1185">Reference proteome</keyword>
<evidence type="ECO:0000313" key="7">
    <source>
        <dbReference type="Proteomes" id="UP001236507"/>
    </source>
</evidence>
<proteinExistence type="inferred from homology"/>
<keyword evidence="4" id="KW-0904">Protein phosphatase</keyword>
<evidence type="ECO:0000256" key="2">
    <source>
        <dbReference type="ARBA" id="ARBA00013064"/>
    </source>
</evidence>
<dbReference type="InterPro" id="IPR050438">
    <property type="entry name" value="LMW_PTPase"/>
</dbReference>
<dbReference type="InterPro" id="IPR017867">
    <property type="entry name" value="Tyr_phospatase_low_mol_wt"/>
</dbReference>
<reference evidence="6 7" key="1">
    <citation type="submission" date="2023-05" db="EMBL/GenBank/DDBJ databases">
        <title>Novel species of genus Flectobacillus isolated from stream in China.</title>
        <authorList>
            <person name="Lu H."/>
        </authorList>
    </citation>
    <scope>NUCLEOTIDE SEQUENCE [LARGE SCALE GENOMIC DNA]</scope>
    <source>
        <strain evidence="6 7">KCTC 42575</strain>
    </source>
</reference>
<evidence type="ECO:0000256" key="3">
    <source>
        <dbReference type="ARBA" id="ARBA00022801"/>
    </source>
</evidence>
<gene>
    <name evidence="6" type="ORF">QM524_16395</name>
</gene>
<evidence type="ECO:0000259" key="5">
    <source>
        <dbReference type="SMART" id="SM00226"/>
    </source>
</evidence>
<dbReference type="SMART" id="SM00226">
    <property type="entry name" value="LMWPc"/>
    <property type="match status" value="1"/>
</dbReference>
<comment type="caution">
    <text evidence="6">The sequence shown here is derived from an EMBL/GenBank/DDBJ whole genome shotgun (WGS) entry which is preliminary data.</text>
</comment>
<dbReference type="SUPFAM" id="SSF52788">
    <property type="entry name" value="Phosphotyrosine protein phosphatases I"/>
    <property type="match status" value="1"/>
</dbReference>
<evidence type="ECO:0000313" key="6">
    <source>
        <dbReference type="EMBL" id="MDI9860798.1"/>
    </source>
</evidence>
<dbReference type="EC" id="3.1.3.48" evidence="2"/>
<dbReference type="Proteomes" id="UP001236507">
    <property type="component" value="Unassembled WGS sequence"/>
</dbReference>
<dbReference type="EMBL" id="JASHIF010000013">
    <property type="protein sequence ID" value="MDI9860798.1"/>
    <property type="molecule type" value="Genomic_DNA"/>
</dbReference>
<dbReference type="InterPro" id="IPR023485">
    <property type="entry name" value="Ptyr_pPase"/>
</dbReference>
<dbReference type="PRINTS" id="PR00719">
    <property type="entry name" value="LMWPTPASE"/>
</dbReference>
<dbReference type="InterPro" id="IPR036196">
    <property type="entry name" value="Ptyr_pPase_sf"/>
</dbReference>
<dbReference type="Pfam" id="PF01451">
    <property type="entry name" value="LMWPc"/>
    <property type="match status" value="1"/>
</dbReference>
<evidence type="ECO:0000256" key="4">
    <source>
        <dbReference type="ARBA" id="ARBA00022912"/>
    </source>
</evidence>
<dbReference type="RefSeq" id="WP_283345404.1">
    <property type="nucleotide sequence ID" value="NZ_JASHIF010000013.1"/>
</dbReference>
<protein>
    <recommendedName>
        <fullName evidence="2">protein-tyrosine-phosphatase</fullName>
        <ecNumber evidence="2">3.1.3.48</ecNumber>
    </recommendedName>
</protein>